<evidence type="ECO:0000259" key="1">
    <source>
        <dbReference type="Pfam" id="PF13577"/>
    </source>
</evidence>
<organism evidence="2 3">
    <name type="scientific">Mycolicibacterium anyangense</name>
    <dbReference type="NCBI Taxonomy" id="1431246"/>
    <lineage>
        <taxon>Bacteria</taxon>
        <taxon>Bacillati</taxon>
        <taxon>Actinomycetota</taxon>
        <taxon>Actinomycetes</taxon>
        <taxon>Mycobacteriales</taxon>
        <taxon>Mycobacteriaceae</taxon>
        <taxon>Mycolicibacterium</taxon>
    </lineage>
</organism>
<proteinExistence type="predicted"/>
<accession>A0A6N4W688</accession>
<gene>
    <name evidence="2" type="ORF">MANY_09640</name>
</gene>
<name>A0A6N4W688_9MYCO</name>
<dbReference type="KEGG" id="many:MANY_09640"/>
<reference evidence="2 3" key="1">
    <citation type="journal article" date="2019" name="Emerg. Microbes Infect.">
        <title>Comprehensive subspecies identification of 175 nontuberculous mycobacteria species based on 7547 genomic profiles.</title>
        <authorList>
            <person name="Matsumoto Y."/>
            <person name="Kinjo T."/>
            <person name="Motooka D."/>
            <person name="Nabeya D."/>
            <person name="Jung N."/>
            <person name="Uechi K."/>
            <person name="Horii T."/>
            <person name="Iida T."/>
            <person name="Fujita J."/>
            <person name="Nakamura S."/>
        </authorList>
    </citation>
    <scope>NUCLEOTIDE SEQUENCE [LARGE SCALE GENOMIC DNA]</scope>
    <source>
        <strain evidence="2 3">JCM 30275</strain>
    </source>
</reference>
<dbReference type="SUPFAM" id="SSF54427">
    <property type="entry name" value="NTF2-like"/>
    <property type="match status" value="1"/>
</dbReference>
<feature type="domain" description="SnoaL-like" evidence="1">
    <location>
        <begin position="15"/>
        <end position="138"/>
    </location>
</feature>
<dbReference type="Gene3D" id="3.10.450.50">
    <property type="match status" value="1"/>
</dbReference>
<dbReference type="InterPro" id="IPR032710">
    <property type="entry name" value="NTF2-like_dom_sf"/>
</dbReference>
<dbReference type="Proteomes" id="UP000467249">
    <property type="component" value="Chromosome"/>
</dbReference>
<dbReference type="RefSeq" id="WP_163803206.1">
    <property type="nucleotide sequence ID" value="NZ_AP022620.1"/>
</dbReference>
<sequence length="159" mass="17030">MTDDRLAALERRIGALEDERAIARLIASYGPLVDAGEAAAVADLWTAEGSYDVGDWTMSGRDELLAMVDSDAHRGLLTRGACHFFGPPVITVDGDQATAMCQSIILLRRESGGYHAWRAGVHLLRLQRTAAGWLIVSRVARQLDGTGAATTLVTQGIPT</sequence>
<keyword evidence="3" id="KW-1185">Reference proteome</keyword>
<dbReference type="EMBL" id="AP022620">
    <property type="protein sequence ID" value="BBZ75627.1"/>
    <property type="molecule type" value="Genomic_DNA"/>
</dbReference>
<evidence type="ECO:0000313" key="3">
    <source>
        <dbReference type="Proteomes" id="UP000467249"/>
    </source>
</evidence>
<dbReference type="CDD" id="cd00531">
    <property type="entry name" value="NTF2_like"/>
    <property type="match status" value="1"/>
</dbReference>
<evidence type="ECO:0000313" key="2">
    <source>
        <dbReference type="EMBL" id="BBZ75627.1"/>
    </source>
</evidence>
<dbReference type="Pfam" id="PF13577">
    <property type="entry name" value="SnoaL_4"/>
    <property type="match status" value="1"/>
</dbReference>
<dbReference type="InterPro" id="IPR037401">
    <property type="entry name" value="SnoaL-like"/>
</dbReference>
<dbReference type="AlphaFoldDB" id="A0A6N4W688"/>
<protein>
    <recommendedName>
        <fullName evidence="1">SnoaL-like domain-containing protein</fullName>
    </recommendedName>
</protein>